<evidence type="ECO:0000313" key="2">
    <source>
        <dbReference type="Proteomes" id="UP000001702"/>
    </source>
</evidence>
<dbReference type="Proteomes" id="UP000001702">
    <property type="component" value="Chromosome"/>
</dbReference>
<gene>
    <name evidence="1" type="ordered locus">PANA_0391</name>
</gene>
<dbReference type="EMBL" id="CP001875">
    <property type="protein sequence ID" value="ADD75558.1"/>
    <property type="molecule type" value="Genomic_DNA"/>
</dbReference>
<dbReference type="AlphaFoldDB" id="D4GI28"/>
<reference evidence="1 2" key="1">
    <citation type="journal article" date="2010" name="J. Bacteriol.">
        <title>Genome sequence of Pantoea ananatis LMG20103, the causative agent of Eucalyptus blight and dieback.</title>
        <authorList>
            <person name="De Maayer P."/>
            <person name="Chan W.Y."/>
            <person name="Venter S.N."/>
            <person name="Toth I.K."/>
            <person name="Birch P.R."/>
            <person name="Joubert F."/>
            <person name="Coutinho T.A."/>
        </authorList>
    </citation>
    <scope>NUCLEOTIDE SEQUENCE [LARGE SCALE GENOMIC DNA]</scope>
    <source>
        <strain evidence="1 2">LMG 20103</strain>
    </source>
</reference>
<proteinExistence type="predicted"/>
<evidence type="ECO:0000313" key="1">
    <source>
        <dbReference type="EMBL" id="ADD75558.1"/>
    </source>
</evidence>
<keyword evidence="2" id="KW-1185">Reference proteome</keyword>
<dbReference type="KEGG" id="pam:PANA_0391"/>
<protein>
    <submittedName>
        <fullName evidence="1">Uncharacterized protein</fullName>
    </submittedName>
</protein>
<organism evidence="1 2">
    <name type="scientific">Pantoea ananatis (strain LMG 20103)</name>
    <dbReference type="NCBI Taxonomy" id="706191"/>
    <lineage>
        <taxon>Bacteria</taxon>
        <taxon>Pseudomonadati</taxon>
        <taxon>Pseudomonadota</taxon>
        <taxon>Gammaproteobacteria</taxon>
        <taxon>Enterobacterales</taxon>
        <taxon>Erwiniaceae</taxon>
        <taxon>Pantoea</taxon>
    </lineage>
</organism>
<sequence length="296" mass="32480">MKLYSKNYLKVKMKKNKKNIPLCFVKKTRNAVFNRSIAALFSALIAFIFCFFSGGGAYAQSAGILSATDNQDDYKENSDKASHSEGSALALPTMYVVLEWEWLPNGENLARKNYQVKLDACKGSGMPFKALSAQDEARLGKGEVEISIDGHHQVAKEVSWTMGAEGEDAQHACMIKLEEHTDQNEVKDAAEEGMYQAIDSDSRIQNHQNAQSVGWKITGEKQYKGIPCTAWSNGKQEVCMWSGGLKWGFDDSAMDTAGCSVSTAGDFLTSIPVDAKPLKGAIGCLFKLKTFNINKS</sequence>
<name>D4GI28_PANAM</name>
<dbReference type="eggNOG" id="ENOG5032W66">
    <property type="taxonomic scope" value="Bacteria"/>
</dbReference>
<dbReference type="HOGENOM" id="CLU_085352_0_0_6"/>
<accession>D4GI28</accession>